<evidence type="ECO:0000313" key="3">
    <source>
        <dbReference type="Proteomes" id="UP000294847"/>
    </source>
</evidence>
<dbReference type="EMBL" id="CP034209">
    <property type="protein sequence ID" value="QBZ63448.1"/>
    <property type="molecule type" value="Genomic_DNA"/>
</dbReference>
<feature type="compositionally biased region" description="Low complexity" evidence="1">
    <location>
        <begin position="85"/>
        <end position="100"/>
    </location>
</feature>
<gene>
    <name evidence="2" type="ORF">PoMZ_05129</name>
</gene>
<evidence type="ECO:0000313" key="2">
    <source>
        <dbReference type="EMBL" id="QBZ63448.1"/>
    </source>
</evidence>
<name>A0A4V1C7H9_PYROR</name>
<feature type="region of interest" description="Disordered" evidence="1">
    <location>
        <begin position="81"/>
        <end position="112"/>
    </location>
</feature>
<sequence>MPLLKVPWQKLNLVRRIQYRRLAKRLSSLPSPPVDALPLLPKAPTHDPAAHRPMCTTKDPPPPLRAVLAVGTKTVTIPACSSYGPRSPARFSFSPAPSSPIDWSRQGRRAIL</sequence>
<dbReference type="Proteomes" id="UP000294847">
    <property type="component" value="Chromosome 6"/>
</dbReference>
<protein>
    <submittedName>
        <fullName evidence="2">Uncharacterized protein</fullName>
    </submittedName>
</protein>
<evidence type="ECO:0000256" key="1">
    <source>
        <dbReference type="SAM" id="MobiDB-lite"/>
    </source>
</evidence>
<accession>A0A4V1C7H9</accession>
<feature type="region of interest" description="Disordered" evidence="1">
    <location>
        <begin position="34"/>
        <end position="63"/>
    </location>
</feature>
<dbReference type="AlphaFoldDB" id="A0A4V1C7H9"/>
<proteinExistence type="predicted"/>
<organism evidence="2 3">
    <name type="scientific">Pyricularia oryzae</name>
    <name type="common">Rice blast fungus</name>
    <name type="synonym">Magnaporthe oryzae</name>
    <dbReference type="NCBI Taxonomy" id="318829"/>
    <lineage>
        <taxon>Eukaryota</taxon>
        <taxon>Fungi</taxon>
        <taxon>Dikarya</taxon>
        <taxon>Ascomycota</taxon>
        <taxon>Pezizomycotina</taxon>
        <taxon>Sordariomycetes</taxon>
        <taxon>Sordariomycetidae</taxon>
        <taxon>Magnaporthales</taxon>
        <taxon>Pyriculariaceae</taxon>
        <taxon>Pyricularia</taxon>
    </lineage>
</organism>
<reference evidence="2 3" key="1">
    <citation type="journal article" date="2019" name="Mol. Biol. Evol.">
        <title>Blast fungal genomes show frequent chromosomal changes, gene gains and losses, and effector gene turnover.</title>
        <authorList>
            <person name="Gomez Luciano L.B."/>
            <person name="Jason Tsai I."/>
            <person name="Chuma I."/>
            <person name="Tosa Y."/>
            <person name="Chen Y.H."/>
            <person name="Li J.Y."/>
            <person name="Li M.Y."/>
            <person name="Jade Lu M.Y."/>
            <person name="Nakayashiki H."/>
            <person name="Li W.H."/>
        </authorList>
    </citation>
    <scope>NUCLEOTIDE SEQUENCE [LARGE SCALE GENOMIC DNA]</scope>
    <source>
        <strain evidence="2">MZ5-1-6</strain>
    </source>
</reference>